<accession>A0A1J3JTV3</accession>
<feature type="compositionally biased region" description="Acidic residues" evidence="1">
    <location>
        <begin position="100"/>
        <end position="145"/>
    </location>
</feature>
<protein>
    <submittedName>
        <fullName evidence="2">Uncharacterized protein</fullName>
    </submittedName>
</protein>
<feature type="compositionally biased region" description="Basic and acidic residues" evidence="1">
    <location>
        <begin position="80"/>
        <end position="97"/>
    </location>
</feature>
<evidence type="ECO:0000313" key="2">
    <source>
        <dbReference type="EMBL" id="JAU95887.1"/>
    </source>
</evidence>
<proteinExistence type="predicted"/>
<sequence length="145" mass="16374">MASASSSAARLLFRDGKSAASLLLRARTANLTETVHHNTGPAIRSLLRFSQTPASQYPVFSDTFSVVQYGFRAGFNRQETVSERRGEMEAGHGKGVVDNESWDSEEETDFDDEDLDDIIHEDEEFDDSDEDDDDEEEEEQDKFTR</sequence>
<feature type="region of interest" description="Disordered" evidence="1">
    <location>
        <begin position="80"/>
        <end position="145"/>
    </location>
</feature>
<evidence type="ECO:0000256" key="1">
    <source>
        <dbReference type="SAM" id="MobiDB-lite"/>
    </source>
</evidence>
<reference evidence="2" key="1">
    <citation type="submission" date="2016-07" db="EMBL/GenBank/DDBJ databases">
        <title>De novo transcriptome assembly of four accessions of the metal hyperaccumulator plant Noccaea caerulescens.</title>
        <authorList>
            <person name="Blande D."/>
            <person name="Halimaa P."/>
            <person name="Tervahauta A.I."/>
            <person name="Aarts M.G."/>
            <person name="Karenlampi S.O."/>
        </authorList>
    </citation>
    <scope>NUCLEOTIDE SEQUENCE</scope>
</reference>
<organism evidence="2">
    <name type="scientific">Noccaea caerulescens</name>
    <name type="common">Alpine penny-cress</name>
    <name type="synonym">Thlaspi caerulescens</name>
    <dbReference type="NCBI Taxonomy" id="107243"/>
    <lineage>
        <taxon>Eukaryota</taxon>
        <taxon>Viridiplantae</taxon>
        <taxon>Streptophyta</taxon>
        <taxon>Embryophyta</taxon>
        <taxon>Tracheophyta</taxon>
        <taxon>Spermatophyta</taxon>
        <taxon>Magnoliopsida</taxon>
        <taxon>eudicotyledons</taxon>
        <taxon>Gunneridae</taxon>
        <taxon>Pentapetalae</taxon>
        <taxon>rosids</taxon>
        <taxon>malvids</taxon>
        <taxon>Brassicales</taxon>
        <taxon>Brassicaceae</taxon>
        <taxon>Coluteocarpeae</taxon>
        <taxon>Noccaea</taxon>
    </lineage>
</organism>
<dbReference type="AlphaFoldDB" id="A0A1J3JTV3"/>
<name>A0A1J3JTV3_NOCCA</name>
<dbReference type="EMBL" id="GEVM01010051">
    <property type="protein sequence ID" value="JAU95887.1"/>
    <property type="molecule type" value="Transcribed_RNA"/>
</dbReference>
<gene>
    <name evidence="2" type="ORF">MP_TR25448_c0_g1_i1_g.74467</name>
</gene>